<dbReference type="EMBL" id="CM047905">
    <property type="protein sequence ID" value="KAJ0087732.1"/>
    <property type="molecule type" value="Genomic_DNA"/>
</dbReference>
<evidence type="ECO:0000313" key="1">
    <source>
        <dbReference type="EMBL" id="KAJ0087732.1"/>
    </source>
</evidence>
<proteinExistence type="predicted"/>
<dbReference type="Proteomes" id="UP001164250">
    <property type="component" value="Chromosome 9"/>
</dbReference>
<sequence>MMLVSLEGWWSEGERCWDEERSALLQLKPFFNSNNYLSNWVENSECCKWETVECDNITGKVIGINLFGASWDMEEWYLNASLFSPFQQLHWLDLSNNNIGGCIENEDYRGLKKLNILSLSGIETTDASVFLQSTLRSFSSLKTLDLSYNDFNGTIITRELHNLTTLEELNLNGSKLHIGFLQTVATCTSLKHLSMRDFEFNGFSHDHGSIYFRNLESLDMYGTALNNSFSQIFKPIISLKKLILSNCGLSGTLYDQG</sequence>
<evidence type="ECO:0000313" key="2">
    <source>
        <dbReference type="Proteomes" id="UP001164250"/>
    </source>
</evidence>
<keyword evidence="2" id="KW-1185">Reference proteome</keyword>
<protein>
    <submittedName>
        <fullName evidence="1">Uncharacterized protein</fullName>
    </submittedName>
</protein>
<comment type="caution">
    <text evidence="1">The sequence shown here is derived from an EMBL/GenBank/DDBJ whole genome shotgun (WGS) entry which is preliminary data.</text>
</comment>
<gene>
    <name evidence="1" type="ORF">Patl1_32869</name>
</gene>
<reference evidence="2" key="1">
    <citation type="journal article" date="2023" name="G3 (Bethesda)">
        <title>Genome assembly and association tests identify interacting loci associated with vigor, precocity, and sex in interspecific pistachio rootstocks.</title>
        <authorList>
            <person name="Palmer W."/>
            <person name="Jacygrad E."/>
            <person name="Sagayaradj S."/>
            <person name="Cavanaugh K."/>
            <person name="Han R."/>
            <person name="Bertier L."/>
            <person name="Beede B."/>
            <person name="Kafkas S."/>
            <person name="Golino D."/>
            <person name="Preece J."/>
            <person name="Michelmore R."/>
        </authorList>
    </citation>
    <scope>NUCLEOTIDE SEQUENCE [LARGE SCALE GENOMIC DNA]</scope>
</reference>
<organism evidence="1 2">
    <name type="scientific">Pistacia atlantica</name>
    <dbReference type="NCBI Taxonomy" id="434234"/>
    <lineage>
        <taxon>Eukaryota</taxon>
        <taxon>Viridiplantae</taxon>
        <taxon>Streptophyta</taxon>
        <taxon>Embryophyta</taxon>
        <taxon>Tracheophyta</taxon>
        <taxon>Spermatophyta</taxon>
        <taxon>Magnoliopsida</taxon>
        <taxon>eudicotyledons</taxon>
        <taxon>Gunneridae</taxon>
        <taxon>Pentapetalae</taxon>
        <taxon>rosids</taxon>
        <taxon>malvids</taxon>
        <taxon>Sapindales</taxon>
        <taxon>Anacardiaceae</taxon>
        <taxon>Pistacia</taxon>
    </lineage>
</organism>
<name>A0ACC1AM38_9ROSI</name>
<accession>A0ACC1AM38</accession>